<proteinExistence type="predicted"/>
<evidence type="ECO:0000313" key="1">
    <source>
        <dbReference type="EMBL" id="KAK8837921.1"/>
    </source>
</evidence>
<dbReference type="InterPro" id="IPR036397">
    <property type="entry name" value="RNaseH_sf"/>
</dbReference>
<reference evidence="1 2" key="1">
    <citation type="submission" date="2024-04" db="EMBL/GenBank/DDBJ databases">
        <title>Tritrichomonas musculus Genome.</title>
        <authorList>
            <person name="Alves-Ferreira E."/>
            <person name="Grigg M."/>
            <person name="Lorenzi H."/>
            <person name="Galac M."/>
        </authorList>
    </citation>
    <scope>NUCLEOTIDE SEQUENCE [LARGE SCALE GENOMIC DNA]</scope>
    <source>
        <strain evidence="1 2">EAF2021</strain>
    </source>
</reference>
<evidence type="ECO:0000313" key="2">
    <source>
        <dbReference type="Proteomes" id="UP001470230"/>
    </source>
</evidence>
<protein>
    <recommendedName>
        <fullName evidence="3">Tc1-like transposase DDE domain-containing protein</fullName>
    </recommendedName>
</protein>
<dbReference type="Gene3D" id="3.30.420.10">
    <property type="entry name" value="Ribonuclease H-like superfamily/Ribonuclease H"/>
    <property type="match status" value="1"/>
</dbReference>
<gene>
    <name evidence="1" type="ORF">M9Y10_035862</name>
</gene>
<accession>A0ABR2GW81</accession>
<organism evidence="1 2">
    <name type="scientific">Tritrichomonas musculus</name>
    <dbReference type="NCBI Taxonomy" id="1915356"/>
    <lineage>
        <taxon>Eukaryota</taxon>
        <taxon>Metamonada</taxon>
        <taxon>Parabasalia</taxon>
        <taxon>Tritrichomonadida</taxon>
        <taxon>Tritrichomonadidae</taxon>
        <taxon>Tritrichomonas</taxon>
    </lineage>
</organism>
<comment type="caution">
    <text evidence="1">The sequence shown here is derived from an EMBL/GenBank/DDBJ whole genome shotgun (WGS) entry which is preliminary data.</text>
</comment>
<evidence type="ECO:0008006" key="3">
    <source>
        <dbReference type="Google" id="ProtNLM"/>
    </source>
</evidence>
<dbReference type="EMBL" id="JAPFFF010000057">
    <property type="protein sequence ID" value="KAK8837921.1"/>
    <property type="molecule type" value="Genomic_DNA"/>
</dbReference>
<dbReference type="Proteomes" id="UP001470230">
    <property type="component" value="Unassembled WGS sequence"/>
</dbReference>
<keyword evidence="2" id="KW-1185">Reference proteome</keyword>
<name>A0ABR2GW81_9EUKA</name>
<sequence>MVLYLNDGQFKWYRKDEFQDNIFQDKTKFTAGIMVFVMIGVDYKSKLVISTNSINDIQNKENIKQSGKCADLEAKYGKGQYLFVQDGAPAHKSFCTALHLKKKFVHT</sequence>